<feature type="non-terminal residue" evidence="1">
    <location>
        <position position="1"/>
    </location>
</feature>
<sequence>PCTGSNQSSDYIKSLISMRAVFEILVVDLLMKHTEYVVPMMGYCIEGGYTLEQIINNEVSLIDISATVVVELAKPYDNPNTYLDTDHKLKWHGEHVRILNEFQIISNQSGILTAKMPLHNLVNEHYSTSSSFRSVINKAVSWQLRHLYILANLTVIAENIPEGPILLNDLTSGNWAHTESFKPQIIDVEAFLFKDPVCADTQSTSIRFKERQKLIRVIGSKTTDQCLAVGLKCDNITRVCDGFYSNVNLYNVVLPYLDAVLELLDIVTPGGDVKGDASHGVYRKIWSALSSLKLQIQDFKISPNQTYAILGDIGPE</sequence>
<dbReference type="Proteomes" id="UP000749559">
    <property type="component" value="Unassembled WGS sequence"/>
</dbReference>
<accession>A0A8J1XT95</accession>
<comment type="caution">
    <text evidence="1">The sequence shown here is derived from an EMBL/GenBank/DDBJ whole genome shotgun (WGS) entry which is preliminary data.</text>
</comment>
<proteinExistence type="predicted"/>
<protein>
    <submittedName>
        <fullName evidence="1">Uncharacterized protein</fullName>
    </submittedName>
</protein>
<gene>
    <name evidence="1" type="ORF">OFUS_LOCUS20570</name>
</gene>
<evidence type="ECO:0000313" key="1">
    <source>
        <dbReference type="EMBL" id="CAH1796125.1"/>
    </source>
</evidence>
<dbReference type="EMBL" id="CAIIXF020000010">
    <property type="protein sequence ID" value="CAH1796125.1"/>
    <property type="molecule type" value="Genomic_DNA"/>
</dbReference>
<organism evidence="1 2">
    <name type="scientific">Owenia fusiformis</name>
    <name type="common">Polychaete worm</name>
    <dbReference type="NCBI Taxonomy" id="6347"/>
    <lineage>
        <taxon>Eukaryota</taxon>
        <taxon>Metazoa</taxon>
        <taxon>Spiralia</taxon>
        <taxon>Lophotrochozoa</taxon>
        <taxon>Annelida</taxon>
        <taxon>Polychaeta</taxon>
        <taxon>Sedentaria</taxon>
        <taxon>Canalipalpata</taxon>
        <taxon>Sabellida</taxon>
        <taxon>Oweniida</taxon>
        <taxon>Oweniidae</taxon>
        <taxon>Owenia</taxon>
    </lineage>
</organism>
<dbReference type="AlphaFoldDB" id="A0A8J1XT95"/>
<reference evidence="1" key="1">
    <citation type="submission" date="2022-03" db="EMBL/GenBank/DDBJ databases">
        <authorList>
            <person name="Martin C."/>
        </authorList>
    </citation>
    <scope>NUCLEOTIDE SEQUENCE</scope>
</reference>
<name>A0A8J1XT95_OWEFU</name>
<keyword evidence="2" id="KW-1185">Reference proteome</keyword>
<evidence type="ECO:0000313" key="2">
    <source>
        <dbReference type="Proteomes" id="UP000749559"/>
    </source>
</evidence>